<comment type="similarity">
    <text evidence="2">Belongs to the EamA transporter family.</text>
</comment>
<feature type="transmembrane region" description="Helical" evidence="8">
    <location>
        <begin position="263"/>
        <end position="282"/>
    </location>
</feature>
<gene>
    <name evidence="10" type="primary">rarD_9</name>
    <name evidence="10" type="ORF">SDC9_109089</name>
</gene>
<dbReference type="PANTHER" id="PTHR22911:SF137">
    <property type="entry name" value="SOLUTE CARRIER FAMILY 35 MEMBER G2-RELATED"/>
    <property type="match status" value="1"/>
</dbReference>
<dbReference type="InterPro" id="IPR004626">
    <property type="entry name" value="RarD"/>
</dbReference>
<comment type="caution">
    <text evidence="10">The sequence shown here is derived from an EMBL/GenBank/DDBJ whole genome shotgun (WGS) entry which is preliminary data.</text>
</comment>
<reference evidence="10" key="1">
    <citation type="submission" date="2019-08" db="EMBL/GenBank/DDBJ databases">
        <authorList>
            <person name="Kucharzyk K."/>
            <person name="Murdoch R.W."/>
            <person name="Higgins S."/>
            <person name="Loffler F."/>
        </authorList>
    </citation>
    <scope>NUCLEOTIDE SEQUENCE</scope>
</reference>
<evidence type="ECO:0000259" key="9">
    <source>
        <dbReference type="Pfam" id="PF00892"/>
    </source>
</evidence>
<organism evidence="10">
    <name type="scientific">bioreactor metagenome</name>
    <dbReference type="NCBI Taxonomy" id="1076179"/>
    <lineage>
        <taxon>unclassified sequences</taxon>
        <taxon>metagenomes</taxon>
        <taxon>ecological metagenomes</taxon>
    </lineage>
</organism>
<feature type="transmembrane region" description="Helical" evidence="8">
    <location>
        <begin position="69"/>
        <end position="92"/>
    </location>
</feature>
<keyword evidence="5 8" id="KW-0812">Transmembrane</keyword>
<evidence type="ECO:0000256" key="5">
    <source>
        <dbReference type="ARBA" id="ARBA00022692"/>
    </source>
</evidence>
<accession>A0A645BGB0</accession>
<dbReference type="AlphaFoldDB" id="A0A645BGB0"/>
<sequence>MRNKPFMLALLGCTLWGFTPIFWKALTGVGAMYTLSTRMLFSLVISAIFFTVTRRWGEIGATMRNKKKFWLTALAGYLVCINWGMFILATQIGRITEASIGGYLVPILMMLSGRVFFKEKLNALEYIAGAFAFAGVLYMIISIGQIPYIALTMAVSFVGYGSIKKLTQLESNVSMAIESIAAAPATLGFVIWAELTGNGAVGVLTGWQWLLLPGAGVVTFVPLYMFGVGVTRLRYAVVGMLQYLCPTIQLLLGIFAYGEAFTAMHLVTFIFIWLAVMCFIAGQQVKHHKEKTKALAESHSMAA</sequence>
<dbReference type="GO" id="GO:0005886">
    <property type="term" value="C:plasma membrane"/>
    <property type="evidence" value="ECO:0007669"/>
    <property type="project" value="UniProtKB-SubCell"/>
</dbReference>
<evidence type="ECO:0000256" key="4">
    <source>
        <dbReference type="ARBA" id="ARBA00022475"/>
    </source>
</evidence>
<evidence type="ECO:0000256" key="1">
    <source>
        <dbReference type="ARBA" id="ARBA00004651"/>
    </source>
</evidence>
<dbReference type="InterPro" id="IPR000620">
    <property type="entry name" value="EamA_dom"/>
</dbReference>
<evidence type="ECO:0000256" key="7">
    <source>
        <dbReference type="ARBA" id="ARBA00023136"/>
    </source>
</evidence>
<dbReference type="EMBL" id="VSSQ01018755">
    <property type="protein sequence ID" value="MPM62223.1"/>
    <property type="molecule type" value="Genomic_DNA"/>
</dbReference>
<evidence type="ECO:0000313" key="10">
    <source>
        <dbReference type="EMBL" id="MPM62223.1"/>
    </source>
</evidence>
<feature type="transmembrane region" description="Helical" evidence="8">
    <location>
        <begin position="235"/>
        <end position="257"/>
    </location>
</feature>
<dbReference type="SUPFAM" id="SSF103481">
    <property type="entry name" value="Multidrug resistance efflux transporter EmrE"/>
    <property type="match status" value="2"/>
</dbReference>
<keyword evidence="3" id="KW-0813">Transport</keyword>
<name>A0A645BGB0_9ZZZZ</name>
<keyword evidence="7 8" id="KW-0472">Membrane</keyword>
<evidence type="ECO:0000256" key="6">
    <source>
        <dbReference type="ARBA" id="ARBA00022989"/>
    </source>
</evidence>
<feature type="transmembrane region" description="Helical" evidence="8">
    <location>
        <begin position="98"/>
        <end position="116"/>
    </location>
</feature>
<evidence type="ECO:0000256" key="2">
    <source>
        <dbReference type="ARBA" id="ARBA00007362"/>
    </source>
</evidence>
<evidence type="ECO:0000256" key="3">
    <source>
        <dbReference type="ARBA" id="ARBA00022448"/>
    </source>
</evidence>
<feature type="transmembrane region" description="Helical" evidence="8">
    <location>
        <begin position="37"/>
        <end position="57"/>
    </location>
</feature>
<keyword evidence="4" id="KW-1003">Cell membrane</keyword>
<feature type="transmembrane region" description="Helical" evidence="8">
    <location>
        <begin position="207"/>
        <end position="228"/>
    </location>
</feature>
<dbReference type="Pfam" id="PF00892">
    <property type="entry name" value="EamA"/>
    <property type="match status" value="1"/>
</dbReference>
<feature type="transmembrane region" description="Helical" evidence="8">
    <location>
        <begin position="123"/>
        <end position="140"/>
    </location>
</feature>
<dbReference type="PANTHER" id="PTHR22911">
    <property type="entry name" value="ACYL-MALONYL CONDENSING ENZYME-RELATED"/>
    <property type="match status" value="1"/>
</dbReference>
<evidence type="ECO:0000256" key="8">
    <source>
        <dbReference type="SAM" id="Phobius"/>
    </source>
</evidence>
<dbReference type="InterPro" id="IPR037185">
    <property type="entry name" value="EmrE-like"/>
</dbReference>
<proteinExistence type="inferred from homology"/>
<dbReference type="NCBIfam" id="TIGR00688">
    <property type="entry name" value="rarD"/>
    <property type="match status" value="1"/>
</dbReference>
<feature type="domain" description="EamA" evidence="9">
    <location>
        <begin position="7"/>
        <end position="140"/>
    </location>
</feature>
<comment type="subcellular location">
    <subcellularLocation>
        <location evidence="1">Cell membrane</location>
        <topology evidence="1">Multi-pass membrane protein</topology>
    </subcellularLocation>
</comment>
<protein>
    <submittedName>
        <fullName evidence="10">Protein RarD</fullName>
    </submittedName>
</protein>
<keyword evidence="6 8" id="KW-1133">Transmembrane helix</keyword>